<dbReference type="EMBL" id="JACHJD010000022">
    <property type="protein sequence ID" value="MBB5109021.1"/>
    <property type="molecule type" value="Genomic_DNA"/>
</dbReference>
<sequence>MKQTELAPGMPVRTSFADPGLPEGTAGTVVTVYDDLGDGVGVRLSNGKLINVMAHGLDSAARPGRERDTPVRPPA</sequence>
<proteinExistence type="predicted"/>
<feature type="region of interest" description="Disordered" evidence="1">
    <location>
        <begin position="1"/>
        <end position="23"/>
    </location>
</feature>
<name>A0A7W8B2C5_STRST</name>
<dbReference type="RefSeq" id="WP_184926040.1">
    <property type="nucleotide sequence ID" value="NZ_BMSQ01000025.1"/>
</dbReference>
<dbReference type="Proteomes" id="UP000549009">
    <property type="component" value="Unassembled WGS sequence"/>
</dbReference>
<accession>A0A7W8B2C5</accession>
<gene>
    <name evidence="2" type="ORF">FHS40_008147</name>
</gene>
<keyword evidence="3" id="KW-1185">Reference proteome</keyword>
<dbReference type="AlphaFoldDB" id="A0A7W8B2C5"/>
<reference evidence="2 3" key="1">
    <citation type="submission" date="2020-08" db="EMBL/GenBank/DDBJ databases">
        <title>Genomic Encyclopedia of Type Strains, Phase III (KMG-III): the genomes of soil and plant-associated and newly described type strains.</title>
        <authorList>
            <person name="Whitman W."/>
        </authorList>
    </citation>
    <scope>NUCLEOTIDE SEQUENCE [LARGE SCALE GENOMIC DNA]</scope>
    <source>
        <strain evidence="2 3">CECT 3146</strain>
    </source>
</reference>
<evidence type="ECO:0000313" key="3">
    <source>
        <dbReference type="Proteomes" id="UP000549009"/>
    </source>
</evidence>
<comment type="caution">
    <text evidence="2">The sequence shown here is derived from an EMBL/GenBank/DDBJ whole genome shotgun (WGS) entry which is preliminary data.</text>
</comment>
<evidence type="ECO:0000313" key="2">
    <source>
        <dbReference type="EMBL" id="MBB5109021.1"/>
    </source>
</evidence>
<protein>
    <recommendedName>
        <fullName evidence="4">DUF4926 domain-containing protein</fullName>
    </recommendedName>
</protein>
<organism evidence="2 3">
    <name type="scientific">Streptomyces spectabilis</name>
    <dbReference type="NCBI Taxonomy" id="68270"/>
    <lineage>
        <taxon>Bacteria</taxon>
        <taxon>Bacillati</taxon>
        <taxon>Actinomycetota</taxon>
        <taxon>Actinomycetes</taxon>
        <taxon>Kitasatosporales</taxon>
        <taxon>Streptomycetaceae</taxon>
        <taxon>Streptomyces</taxon>
    </lineage>
</organism>
<evidence type="ECO:0000256" key="1">
    <source>
        <dbReference type="SAM" id="MobiDB-lite"/>
    </source>
</evidence>
<evidence type="ECO:0008006" key="4">
    <source>
        <dbReference type="Google" id="ProtNLM"/>
    </source>
</evidence>